<feature type="compositionally biased region" description="Gly residues" evidence="7">
    <location>
        <begin position="597"/>
        <end position="608"/>
    </location>
</feature>
<dbReference type="InterPro" id="IPR015500">
    <property type="entry name" value="Peptidase_S8_subtilisin-rel"/>
</dbReference>
<keyword evidence="3 5" id="KW-0378">Hydrolase</keyword>
<evidence type="ECO:0000256" key="4">
    <source>
        <dbReference type="ARBA" id="ARBA00022825"/>
    </source>
</evidence>
<dbReference type="InterPro" id="IPR050131">
    <property type="entry name" value="Peptidase_S8_subtilisin-like"/>
</dbReference>
<evidence type="ECO:0000256" key="8">
    <source>
        <dbReference type="SAM" id="SignalP"/>
    </source>
</evidence>
<dbReference type="InterPro" id="IPR023828">
    <property type="entry name" value="Peptidase_S8_Ser-AS"/>
</dbReference>
<evidence type="ECO:0000256" key="5">
    <source>
        <dbReference type="PROSITE-ProRule" id="PRU01240"/>
    </source>
</evidence>
<dbReference type="AlphaFoldDB" id="A0A5K7ZZQ1"/>
<dbReference type="PROSITE" id="PS00138">
    <property type="entry name" value="SUBTILASE_SER"/>
    <property type="match status" value="1"/>
</dbReference>
<proteinExistence type="inferred from homology"/>
<dbReference type="InterPro" id="IPR036852">
    <property type="entry name" value="Peptidase_S8/S53_dom_sf"/>
</dbReference>
<feature type="compositionally biased region" description="Polar residues" evidence="7">
    <location>
        <begin position="327"/>
        <end position="340"/>
    </location>
</feature>
<evidence type="ECO:0000313" key="11">
    <source>
        <dbReference type="Proteomes" id="UP000425960"/>
    </source>
</evidence>
<dbReference type="InterPro" id="IPR021655">
    <property type="entry name" value="Put_metal-bd"/>
</dbReference>
<evidence type="ECO:0000259" key="9">
    <source>
        <dbReference type="Pfam" id="PF00082"/>
    </source>
</evidence>
<dbReference type="PANTHER" id="PTHR43806">
    <property type="entry name" value="PEPTIDASE S8"/>
    <property type="match status" value="1"/>
</dbReference>
<keyword evidence="8" id="KW-0732">Signal</keyword>
<keyword evidence="2 5" id="KW-0645">Protease</keyword>
<dbReference type="Proteomes" id="UP000425960">
    <property type="component" value="Chromosome"/>
</dbReference>
<dbReference type="InterPro" id="IPR000209">
    <property type="entry name" value="Peptidase_S8/S53_dom"/>
</dbReference>
<dbReference type="EMBL" id="AP021876">
    <property type="protein sequence ID" value="BBO85624.1"/>
    <property type="molecule type" value="Genomic_DNA"/>
</dbReference>
<dbReference type="Gene3D" id="3.40.50.200">
    <property type="entry name" value="Peptidase S8/S53 domain"/>
    <property type="match status" value="1"/>
</dbReference>
<dbReference type="Pfam" id="PF00082">
    <property type="entry name" value="Peptidase_S8"/>
    <property type="match status" value="1"/>
</dbReference>
<dbReference type="PROSITE" id="PS00137">
    <property type="entry name" value="SUBTILASE_HIS"/>
    <property type="match status" value="1"/>
</dbReference>
<dbReference type="SUPFAM" id="SSF52743">
    <property type="entry name" value="Subtilisin-like"/>
    <property type="match status" value="1"/>
</dbReference>
<keyword evidence="4 5" id="KW-0720">Serine protease</keyword>
<dbReference type="PROSITE" id="PS51892">
    <property type="entry name" value="SUBTILASE"/>
    <property type="match status" value="1"/>
</dbReference>
<protein>
    <recommendedName>
        <fullName evidence="9">Peptidase S8/S53 domain-containing protein</fullName>
    </recommendedName>
</protein>
<dbReference type="InterPro" id="IPR023827">
    <property type="entry name" value="Peptidase_S8_Asp-AS"/>
</dbReference>
<accession>A0A5K7ZZQ1</accession>
<dbReference type="PANTHER" id="PTHR43806:SF67">
    <property type="entry name" value="EGF-LIKE DOMAIN-CONTAINING PROTEIN"/>
    <property type="match status" value="1"/>
</dbReference>
<feature type="domain" description="Peptidase S8/S53" evidence="9">
    <location>
        <begin position="175"/>
        <end position="449"/>
    </location>
</feature>
<feature type="active site" description="Charge relay system" evidence="5">
    <location>
        <position position="401"/>
    </location>
</feature>
<dbReference type="PROSITE" id="PS00136">
    <property type="entry name" value="SUBTILASE_ASP"/>
    <property type="match status" value="1"/>
</dbReference>
<feature type="region of interest" description="Disordered" evidence="7">
    <location>
        <begin position="325"/>
        <end position="344"/>
    </location>
</feature>
<dbReference type="InterPro" id="IPR022398">
    <property type="entry name" value="Peptidase_S8_His-AS"/>
</dbReference>
<sequence>MNNKKRIILVVGLLVILGAGPTASQAQVIDPELQSTLDLLSSDDPVDVLVLLSDQVDIKKLKESNSNKSRSEFRTVLINALKTKKEKSQKTIKDLLKGKAIKVTSLWIVNGLAVTATKSDILKLADQPGIETIRLDGVIVQSDAASAYSSVYTGTPEWNLTAIRAPQLWDLGYTGAGRVVAVMDTGVDAHHDDLAARWRGGSNSWYDPHGEHATPYDRDGHGTRVTGVMVGGDATGTTIGVAPGAQWIAVKMFDDDGYAAYSDIHLGFQWLLDPDGDPRTDDTPDVINNSWGYGQQANTCLSEFQPDIQVLKAAEVAVVFAAGNGGPSPSTSESPANSPESFAVGATDDTGAIAAGSSRGPSACDGAVYPEVVAPGVGIKTADLTFGGVFPTEYIYVSGTSIAAPQVAAAMVLLRDAFPWAGVADLEAALQDTALDLGAAGPDNDSGYGQIDVVQSYDQLDRTLPVCTDTDGDGYYLEAACGPVQDCNDGDATIHLGAAEIKHDTIDQDCNGFDLTIDILGAVYAASNGQLSVAAASDLGKDAALELVGYGPMSWSRKKARWSISVGNVATNPGTVTVAGVEGNTTMATTVDTSSSSGGGGGGKSKKK</sequence>
<comment type="similarity">
    <text evidence="1 5 6">Belongs to the peptidase S8 family.</text>
</comment>
<feature type="signal peptide" evidence="8">
    <location>
        <begin position="1"/>
        <end position="26"/>
    </location>
</feature>
<dbReference type="GO" id="GO:0006508">
    <property type="term" value="P:proteolysis"/>
    <property type="evidence" value="ECO:0007669"/>
    <property type="project" value="UniProtKB-KW"/>
</dbReference>
<feature type="active site" description="Charge relay system" evidence="5">
    <location>
        <position position="221"/>
    </location>
</feature>
<reference evidence="10 11" key="1">
    <citation type="submission" date="2019-11" db="EMBL/GenBank/DDBJ databases">
        <title>Comparative genomics of hydrocarbon-degrading Desulfosarcina strains.</title>
        <authorList>
            <person name="Watanabe M."/>
            <person name="Kojima H."/>
            <person name="Fukui M."/>
        </authorList>
    </citation>
    <scope>NUCLEOTIDE SEQUENCE [LARGE SCALE GENOMIC DNA]</scope>
    <source>
        <strain evidence="10 11">28bB2T</strain>
    </source>
</reference>
<evidence type="ECO:0000256" key="1">
    <source>
        <dbReference type="ARBA" id="ARBA00011073"/>
    </source>
</evidence>
<evidence type="ECO:0000256" key="6">
    <source>
        <dbReference type="RuleBase" id="RU003355"/>
    </source>
</evidence>
<feature type="region of interest" description="Disordered" evidence="7">
    <location>
        <begin position="588"/>
        <end position="608"/>
    </location>
</feature>
<dbReference type="RefSeq" id="WP_155325163.1">
    <property type="nucleotide sequence ID" value="NZ_AP021876.1"/>
</dbReference>
<evidence type="ECO:0000256" key="7">
    <source>
        <dbReference type="SAM" id="MobiDB-lite"/>
    </source>
</evidence>
<gene>
    <name evidence="10" type="ORF">DSCO28_61900</name>
</gene>
<feature type="chain" id="PRO_5024423038" description="Peptidase S8/S53 domain-containing protein" evidence="8">
    <location>
        <begin position="27"/>
        <end position="608"/>
    </location>
</feature>
<feature type="active site" description="Charge relay system" evidence="5">
    <location>
        <position position="184"/>
    </location>
</feature>
<dbReference type="KEGG" id="dov:DSCO28_61900"/>
<evidence type="ECO:0000256" key="3">
    <source>
        <dbReference type="ARBA" id="ARBA00022801"/>
    </source>
</evidence>
<dbReference type="GO" id="GO:0004252">
    <property type="term" value="F:serine-type endopeptidase activity"/>
    <property type="evidence" value="ECO:0007669"/>
    <property type="project" value="UniProtKB-UniRule"/>
</dbReference>
<dbReference type="PRINTS" id="PR00723">
    <property type="entry name" value="SUBTILISIN"/>
</dbReference>
<organism evidence="10 11">
    <name type="scientific">Desulfosarcina ovata subsp. sediminis</name>
    <dbReference type="NCBI Taxonomy" id="885957"/>
    <lineage>
        <taxon>Bacteria</taxon>
        <taxon>Pseudomonadati</taxon>
        <taxon>Thermodesulfobacteriota</taxon>
        <taxon>Desulfobacteria</taxon>
        <taxon>Desulfobacterales</taxon>
        <taxon>Desulfosarcinaceae</taxon>
        <taxon>Desulfosarcina</taxon>
    </lineage>
</organism>
<evidence type="ECO:0000313" key="10">
    <source>
        <dbReference type="EMBL" id="BBO85624.1"/>
    </source>
</evidence>
<name>A0A5K7ZZQ1_9BACT</name>
<dbReference type="Pfam" id="PF11617">
    <property type="entry name" value="Cu-binding_MopE"/>
    <property type="match status" value="1"/>
</dbReference>
<evidence type="ECO:0000256" key="2">
    <source>
        <dbReference type="ARBA" id="ARBA00022670"/>
    </source>
</evidence>